<dbReference type="KEGG" id="tvr:TVD_08990"/>
<dbReference type="AlphaFoldDB" id="A0A0G3G9G5"/>
<organism evidence="2 3">
    <name type="scientific">Thioalkalivibrio versutus</name>
    <dbReference type="NCBI Taxonomy" id="106634"/>
    <lineage>
        <taxon>Bacteria</taxon>
        <taxon>Pseudomonadati</taxon>
        <taxon>Pseudomonadota</taxon>
        <taxon>Gammaproteobacteria</taxon>
        <taxon>Chromatiales</taxon>
        <taxon>Ectothiorhodospiraceae</taxon>
        <taxon>Thioalkalivibrio</taxon>
    </lineage>
</organism>
<name>A0A0G3G9G5_9GAMM</name>
<keyword evidence="3" id="KW-1185">Reference proteome</keyword>
<proteinExistence type="predicted"/>
<dbReference type="GO" id="GO:0016746">
    <property type="term" value="F:acyltransferase activity"/>
    <property type="evidence" value="ECO:0007669"/>
    <property type="project" value="UniProtKB-KW"/>
</dbReference>
<dbReference type="InterPro" id="IPR029058">
    <property type="entry name" value="AB_hydrolase_fold"/>
</dbReference>
<dbReference type="EMBL" id="CP011367">
    <property type="protein sequence ID" value="AKJ95481.1"/>
    <property type="molecule type" value="Genomic_DNA"/>
</dbReference>
<dbReference type="RefSeq" id="WP_047251404.1">
    <property type="nucleotide sequence ID" value="NZ_CP011367.1"/>
</dbReference>
<feature type="domain" description="AB hydrolase-1" evidence="1">
    <location>
        <begin position="86"/>
        <end position="271"/>
    </location>
</feature>
<keyword evidence="2" id="KW-0808">Transferase</keyword>
<gene>
    <name evidence="2" type="ORF">TVD_08990</name>
</gene>
<dbReference type="Proteomes" id="UP000064201">
    <property type="component" value="Chromosome"/>
</dbReference>
<dbReference type="PANTHER" id="PTHR37946">
    <property type="entry name" value="SLL1969 PROTEIN"/>
    <property type="match status" value="1"/>
</dbReference>
<dbReference type="Gene3D" id="3.40.50.1820">
    <property type="entry name" value="alpha/beta hydrolase"/>
    <property type="match status" value="1"/>
</dbReference>
<dbReference type="OrthoDB" id="869379at2"/>
<dbReference type="InterPro" id="IPR000073">
    <property type="entry name" value="AB_hydrolase_1"/>
</dbReference>
<dbReference type="STRING" id="106634.TVD_08990"/>
<accession>A0A0G3G9G5</accession>
<dbReference type="PATRIC" id="fig|106634.4.peg.1838"/>
<dbReference type="PANTHER" id="PTHR37946:SF1">
    <property type="entry name" value="SLL1969 PROTEIN"/>
    <property type="match status" value="1"/>
</dbReference>
<dbReference type="SUPFAM" id="SSF53474">
    <property type="entry name" value="alpha/beta-Hydrolases"/>
    <property type="match status" value="1"/>
</dbReference>
<keyword evidence="2" id="KW-0012">Acyltransferase</keyword>
<protein>
    <submittedName>
        <fullName evidence="2">Lecithin:cholesterol acyltransferase</fullName>
    </submittedName>
</protein>
<sequence length="354" mass="39692">MNASRPDSNRRRRRLGAFLILVGVPLLALAIWVGWAEQNPEQERELRVEVQDRLHEWFPESMELPDDLQGFLPRSDRFDDERPPDVLLLHGLDEPGDIWDALAPALDDAGSNGWEFRYPNDQAIDHSADLLAEHWAQLEGDDPLILIGHSMGGLVIRDFVTRYRHPEDATPRVGWRPVAGVILVATPNHGSEWARLRVWLEVREWLADIQQQRFSLFAGLRDGTGAAKIDLRPGSHFLAELNARPWPDDIPVRIIGGKLPEPTPAMRESLAALDEQIDLEAVAGRISEWWEQTDDELGDGVVPVESLHLDGHPDPLILEASHRGLLVPGPLTDDPPAIDPILDILERWNAAPGD</sequence>
<reference evidence="2 3" key="1">
    <citation type="submission" date="2015-04" db="EMBL/GenBank/DDBJ databases">
        <title>Complete Sequence for the Genome of the Thioalkalivibrio versutus D301.</title>
        <authorList>
            <person name="Mu T."/>
            <person name="Zhou J."/>
            <person name="Xu X."/>
        </authorList>
    </citation>
    <scope>NUCLEOTIDE SEQUENCE [LARGE SCALE GENOMIC DNA]</scope>
    <source>
        <strain evidence="2 3">D301</strain>
    </source>
</reference>
<evidence type="ECO:0000259" key="1">
    <source>
        <dbReference type="Pfam" id="PF12697"/>
    </source>
</evidence>
<evidence type="ECO:0000313" key="3">
    <source>
        <dbReference type="Proteomes" id="UP000064201"/>
    </source>
</evidence>
<evidence type="ECO:0000313" key="2">
    <source>
        <dbReference type="EMBL" id="AKJ95481.1"/>
    </source>
</evidence>
<dbReference type="Pfam" id="PF12697">
    <property type="entry name" value="Abhydrolase_6"/>
    <property type="match status" value="1"/>
</dbReference>